<comment type="caution">
    <text evidence="7">The sequence shown here is derived from an EMBL/GenBank/DDBJ whole genome shotgun (WGS) entry which is preliminary data.</text>
</comment>
<dbReference type="GO" id="GO:0003677">
    <property type="term" value="F:DNA binding"/>
    <property type="evidence" value="ECO:0007669"/>
    <property type="project" value="UniProtKB-KW"/>
</dbReference>
<organism evidence="7 8">
    <name type="scientific">Enterovirga rhinocerotis</name>
    <dbReference type="NCBI Taxonomy" id="1339210"/>
    <lineage>
        <taxon>Bacteria</taxon>
        <taxon>Pseudomonadati</taxon>
        <taxon>Pseudomonadota</taxon>
        <taxon>Alphaproteobacteria</taxon>
        <taxon>Hyphomicrobiales</taxon>
        <taxon>Methylobacteriaceae</taxon>
        <taxon>Enterovirga</taxon>
    </lineage>
</organism>
<dbReference type="PANTHER" id="PTHR30346">
    <property type="entry name" value="TRANSCRIPTIONAL DUAL REGULATOR HCAR-RELATED"/>
    <property type="match status" value="1"/>
</dbReference>
<dbReference type="PROSITE" id="PS50931">
    <property type="entry name" value="HTH_LYSR"/>
    <property type="match status" value="1"/>
</dbReference>
<keyword evidence="3 7" id="KW-0238">DNA-binding</keyword>
<dbReference type="SUPFAM" id="SSF53850">
    <property type="entry name" value="Periplasmic binding protein-like II"/>
    <property type="match status" value="1"/>
</dbReference>
<dbReference type="Gene3D" id="1.10.10.10">
    <property type="entry name" value="Winged helix-like DNA-binding domain superfamily/Winged helix DNA-binding domain"/>
    <property type="match status" value="1"/>
</dbReference>
<dbReference type="InterPro" id="IPR036388">
    <property type="entry name" value="WH-like_DNA-bd_sf"/>
</dbReference>
<evidence type="ECO:0000256" key="2">
    <source>
        <dbReference type="ARBA" id="ARBA00023015"/>
    </source>
</evidence>
<dbReference type="PANTHER" id="PTHR30346:SF9">
    <property type="entry name" value="LYSR FAMILY TRANSCRIPTIONAL REGULATOR"/>
    <property type="match status" value="1"/>
</dbReference>
<evidence type="ECO:0000256" key="3">
    <source>
        <dbReference type="ARBA" id="ARBA00023125"/>
    </source>
</evidence>
<evidence type="ECO:0000259" key="6">
    <source>
        <dbReference type="PROSITE" id="PS50931"/>
    </source>
</evidence>
<evidence type="ECO:0000313" key="8">
    <source>
        <dbReference type="Proteomes" id="UP000295122"/>
    </source>
</evidence>
<dbReference type="Proteomes" id="UP000295122">
    <property type="component" value="Unassembled WGS sequence"/>
</dbReference>
<evidence type="ECO:0000313" key="7">
    <source>
        <dbReference type="EMBL" id="TDR92915.1"/>
    </source>
</evidence>
<dbReference type="PRINTS" id="PR00039">
    <property type="entry name" value="HTHLYSR"/>
</dbReference>
<dbReference type="InterPro" id="IPR000847">
    <property type="entry name" value="LysR_HTH_N"/>
</dbReference>
<dbReference type="GO" id="GO:0003700">
    <property type="term" value="F:DNA-binding transcription factor activity"/>
    <property type="evidence" value="ECO:0007669"/>
    <property type="project" value="InterPro"/>
</dbReference>
<feature type="region of interest" description="Disordered" evidence="5">
    <location>
        <begin position="296"/>
        <end position="326"/>
    </location>
</feature>
<accession>A0A4R7C6P9</accession>
<sequence>MDLRQIKYFVAVVEEGSITAAARRLNVVQPAVSMQLRKLEEEFGVVLFDRTARGMSLNGKAQKLYESCVHILSEVAAAGRSLRSTEPVADNFLNVGFLHSSGYGFMPAVLREVCEADPDCRVASREGYNDTLLDQLAQGVTDIAIVSSVKQNEKLPHEHLGSEQLLLVGCAGSGLADLSSMPASHLRGKRLVLTPRLRRRFAADFGRAGVEIEPSLEVESATGIFGLVRTPGWYSVLPAAALCGVDRAEYEATPVSEPTMTRSLWLARSDARPLTATGALFMRTARRILSENPYCSVAPPSPGTARSGPSSDPRRLVMAKASAGQA</sequence>
<dbReference type="Gene3D" id="3.40.190.290">
    <property type="match status" value="1"/>
</dbReference>
<dbReference type="AlphaFoldDB" id="A0A4R7C6P9"/>
<keyword evidence="4" id="KW-0804">Transcription</keyword>
<evidence type="ECO:0000256" key="5">
    <source>
        <dbReference type="SAM" id="MobiDB-lite"/>
    </source>
</evidence>
<gene>
    <name evidence="7" type="ORF">EV668_0159</name>
</gene>
<dbReference type="SUPFAM" id="SSF46785">
    <property type="entry name" value="Winged helix' DNA-binding domain"/>
    <property type="match status" value="1"/>
</dbReference>
<keyword evidence="8" id="KW-1185">Reference proteome</keyword>
<dbReference type="RefSeq" id="WP_166652298.1">
    <property type="nucleotide sequence ID" value="NZ_SNZR01000011.1"/>
</dbReference>
<evidence type="ECO:0000256" key="4">
    <source>
        <dbReference type="ARBA" id="ARBA00023163"/>
    </source>
</evidence>
<dbReference type="FunFam" id="1.10.10.10:FF:000001">
    <property type="entry name" value="LysR family transcriptional regulator"/>
    <property type="match status" value="1"/>
</dbReference>
<protein>
    <submittedName>
        <fullName evidence="7">DNA-binding transcriptional LysR family regulator</fullName>
    </submittedName>
</protein>
<dbReference type="GO" id="GO:0032993">
    <property type="term" value="C:protein-DNA complex"/>
    <property type="evidence" value="ECO:0007669"/>
    <property type="project" value="TreeGrafter"/>
</dbReference>
<dbReference type="Pfam" id="PF03466">
    <property type="entry name" value="LysR_substrate"/>
    <property type="match status" value="1"/>
</dbReference>
<reference evidence="7 8" key="1">
    <citation type="submission" date="2019-03" db="EMBL/GenBank/DDBJ databases">
        <title>Genomic Encyclopedia of Type Strains, Phase IV (KMG-IV): sequencing the most valuable type-strain genomes for metagenomic binning, comparative biology and taxonomic classification.</title>
        <authorList>
            <person name="Goeker M."/>
        </authorList>
    </citation>
    <scope>NUCLEOTIDE SEQUENCE [LARGE SCALE GENOMIC DNA]</scope>
    <source>
        <strain evidence="7 8">DSM 25903</strain>
    </source>
</reference>
<dbReference type="InterPro" id="IPR005119">
    <property type="entry name" value="LysR_subst-bd"/>
</dbReference>
<keyword evidence="2" id="KW-0805">Transcription regulation</keyword>
<feature type="domain" description="HTH lysR-type" evidence="6">
    <location>
        <begin position="1"/>
        <end position="58"/>
    </location>
</feature>
<evidence type="ECO:0000256" key="1">
    <source>
        <dbReference type="ARBA" id="ARBA00009437"/>
    </source>
</evidence>
<dbReference type="Pfam" id="PF00126">
    <property type="entry name" value="HTH_1"/>
    <property type="match status" value="1"/>
</dbReference>
<dbReference type="CDD" id="cd05466">
    <property type="entry name" value="PBP2_LTTR_substrate"/>
    <property type="match status" value="1"/>
</dbReference>
<proteinExistence type="inferred from homology"/>
<dbReference type="InterPro" id="IPR036390">
    <property type="entry name" value="WH_DNA-bd_sf"/>
</dbReference>
<dbReference type="EMBL" id="SNZR01000011">
    <property type="protein sequence ID" value="TDR92915.1"/>
    <property type="molecule type" value="Genomic_DNA"/>
</dbReference>
<name>A0A4R7C6P9_9HYPH</name>
<comment type="similarity">
    <text evidence="1">Belongs to the LysR transcriptional regulatory family.</text>
</comment>